<dbReference type="EMBL" id="CP095072">
    <property type="protein sequence ID" value="UOQ47241.1"/>
    <property type="molecule type" value="Genomic_DNA"/>
</dbReference>
<proteinExistence type="predicted"/>
<feature type="transmembrane region" description="Helical" evidence="7">
    <location>
        <begin position="127"/>
        <end position="151"/>
    </location>
</feature>
<evidence type="ECO:0000256" key="3">
    <source>
        <dbReference type="ARBA" id="ARBA00022741"/>
    </source>
</evidence>
<dbReference type="Gene3D" id="1.20.1560.10">
    <property type="entry name" value="ABC transporter type 1, transmembrane domain"/>
    <property type="match status" value="1"/>
</dbReference>
<dbReference type="SUPFAM" id="SSF52540">
    <property type="entry name" value="P-loop containing nucleoside triphosphate hydrolases"/>
    <property type="match status" value="1"/>
</dbReference>
<dbReference type="InterPro" id="IPR003439">
    <property type="entry name" value="ABC_transporter-like_ATP-bd"/>
</dbReference>
<accession>A0ABY4ES32</accession>
<feature type="transmembrane region" description="Helical" evidence="7">
    <location>
        <begin position="281"/>
        <end position="301"/>
    </location>
</feature>
<dbReference type="PROSITE" id="PS00211">
    <property type="entry name" value="ABC_TRANSPORTER_1"/>
    <property type="match status" value="1"/>
</dbReference>
<dbReference type="Proteomes" id="UP000831782">
    <property type="component" value="Chromosome"/>
</dbReference>
<evidence type="ECO:0000256" key="5">
    <source>
        <dbReference type="ARBA" id="ARBA00022989"/>
    </source>
</evidence>
<dbReference type="InterPro" id="IPR027417">
    <property type="entry name" value="P-loop_NTPase"/>
</dbReference>
<feature type="transmembrane region" description="Helical" evidence="7">
    <location>
        <begin position="251"/>
        <end position="269"/>
    </location>
</feature>
<feature type="domain" description="ABC transporter" evidence="8">
    <location>
        <begin position="339"/>
        <end position="572"/>
    </location>
</feature>
<keyword evidence="6 7" id="KW-0472">Membrane</keyword>
<dbReference type="InterPro" id="IPR017871">
    <property type="entry name" value="ABC_transporter-like_CS"/>
</dbReference>
<evidence type="ECO:0000259" key="9">
    <source>
        <dbReference type="PROSITE" id="PS50929"/>
    </source>
</evidence>
<dbReference type="PROSITE" id="PS50893">
    <property type="entry name" value="ABC_TRANSPORTER_2"/>
    <property type="match status" value="1"/>
</dbReference>
<keyword evidence="5 7" id="KW-1133">Transmembrane helix</keyword>
<dbReference type="PANTHER" id="PTHR43394:SF1">
    <property type="entry name" value="ATP-BINDING CASSETTE SUB-FAMILY B MEMBER 10, MITOCHONDRIAL"/>
    <property type="match status" value="1"/>
</dbReference>
<evidence type="ECO:0000313" key="10">
    <source>
        <dbReference type="EMBL" id="UOQ47241.1"/>
    </source>
</evidence>
<dbReference type="InterPro" id="IPR036640">
    <property type="entry name" value="ABC1_TM_sf"/>
</dbReference>
<feature type="transmembrane region" description="Helical" evidence="7">
    <location>
        <begin position="56"/>
        <end position="89"/>
    </location>
</feature>
<evidence type="ECO:0000259" key="8">
    <source>
        <dbReference type="PROSITE" id="PS50893"/>
    </source>
</evidence>
<dbReference type="Gene3D" id="3.40.50.300">
    <property type="entry name" value="P-loop containing nucleotide triphosphate hydrolases"/>
    <property type="match status" value="1"/>
</dbReference>
<keyword evidence="4" id="KW-0067">ATP-binding</keyword>
<feature type="transmembrane region" description="Helical" evidence="7">
    <location>
        <begin position="16"/>
        <end position="36"/>
    </location>
</feature>
<dbReference type="Pfam" id="PF00664">
    <property type="entry name" value="ABC_membrane"/>
    <property type="match status" value="1"/>
</dbReference>
<evidence type="ECO:0000313" key="11">
    <source>
        <dbReference type="Proteomes" id="UP000831782"/>
    </source>
</evidence>
<feature type="domain" description="ABC transmembrane type-1" evidence="9">
    <location>
        <begin position="21"/>
        <end position="304"/>
    </location>
</feature>
<dbReference type="InterPro" id="IPR039421">
    <property type="entry name" value="Type_1_exporter"/>
</dbReference>
<dbReference type="Pfam" id="PF00005">
    <property type="entry name" value="ABC_tran"/>
    <property type="match status" value="1"/>
</dbReference>
<organism evidence="10 11">
    <name type="scientific">Gracilibacillus caseinilyticus</name>
    <dbReference type="NCBI Taxonomy" id="2932256"/>
    <lineage>
        <taxon>Bacteria</taxon>
        <taxon>Bacillati</taxon>
        <taxon>Bacillota</taxon>
        <taxon>Bacilli</taxon>
        <taxon>Bacillales</taxon>
        <taxon>Bacillaceae</taxon>
        <taxon>Gracilibacillus</taxon>
    </lineage>
</organism>
<evidence type="ECO:0000256" key="1">
    <source>
        <dbReference type="ARBA" id="ARBA00004651"/>
    </source>
</evidence>
<dbReference type="SUPFAM" id="SSF90123">
    <property type="entry name" value="ABC transporter transmembrane region"/>
    <property type="match status" value="1"/>
</dbReference>
<dbReference type="SMART" id="SM00382">
    <property type="entry name" value="AAA"/>
    <property type="match status" value="1"/>
</dbReference>
<dbReference type="CDD" id="cd18541">
    <property type="entry name" value="ABC_6TM_TmrB_like"/>
    <property type="match status" value="1"/>
</dbReference>
<reference evidence="10 11" key="1">
    <citation type="submission" date="2022-04" db="EMBL/GenBank/DDBJ databases">
        <title>Gracilibacillus sp. isolated from saltern.</title>
        <authorList>
            <person name="Won M."/>
            <person name="Lee C.-M."/>
            <person name="Woen H.-Y."/>
            <person name="Kwon S.-W."/>
        </authorList>
    </citation>
    <scope>NUCLEOTIDE SEQUENCE [LARGE SCALE GENOMIC DNA]</scope>
    <source>
        <strain evidence="10 11">SSWR10-1</strain>
    </source>
</reference>
<dbReference type="PANTHER" id="PTHR43394">
    <property type="entry name" value="ATP-DEPENDENT PERMEASE MDL1, MITOCHONDRIAL"/>
    <property type="match status" value="1"/>
</dbReference>
<evidence type="ECO:0000256" key="7">
    <source>
        <dbReference type="SAM" id="Phobius"/>
    </source>
</evidence>
<dbReference type="RefSeq" id="WP_244716198.1">
    <property type="nucleotide sequence ID" value="NZ_CP095072.1"/>
</dbReference>
<keyword evidence="11" id="KW-1185">Reference proteome</keyword>
<keyword evidence="2 7" id="KW-0812">Transmembrane</keyword>
<protein>
    <submittedName>
        <fullName evidence="10">ABC transporter transmembrane domain-containing protein</fullName>
    </submittedName>
</protein>
<feature type="transmembrane region" description="Helical" evidence="7">
    <location>
        <begin position="157"/>
        <end position="176"/>
    </location>
</feature>
<name>A0ABY4ES32_9BACI</name>
<dbReference type="PROSITE" id="PS50929">
    <property type="entry name" value="ABC_TM1F"/>
    <property type="match status" value="1"/>
</dbReference>
<evidence type="ECO:0000256" key="2">
    <source>
        <dbReference type="ARBA" id="ARBA00022692"/>
    </source>
</evidence>
<sequence>MFSVFYKLSWFFKEQWVRYSIAITALIIVSFIDLLPPKLVGMAIDAIQYNELTAERLMQLIVIFVGLIIISYGIMFLWDYHLFGGSLLLERKMRSKLMSHFMKMSPRFFSHNRTGDLMARATNDLKAIMMTAGFGILTLVDSTIFMSFIILMMGFTISWQLTLAALIPMPLMAIIVHQYGKIIHTRFTAAQSAFSELNNYTLEAIRGVRVTRAFVQEQQDFERFSDMTETVFQKNKSVANMEAFFEPTIKILVGISYTIGLGYGAMMVIDNRISLGDLVTFNVYLGMLIWPMFAIGELINVMQRGNASIDRVDHVFAQQADVTDPAKPKTIEIPEVIDFHQVDFFYPDVNGKQLDSVNVTIQRGETIGIVGKTGAGKTTLFKQLLREYAPPQGGLTINQIPIASFSLDTTRSWIGYVPQEHVLFSKTVKENLLFGCGHKTNQEIDRILESACLKADMEALPEGLETLVGESGVTLSGGQKQRVSLARALLMDPEILILDDSLSAVDGKTEANIIAHLKRERQGKTTLIAAHRLSAVKHADQIIVLDEGHIVESGRHDDLMKQGSWYKKQFNMQKMEGGEE</sequence>
<comment type="subcellular location">
    <subcellularLocation>
        <location evidence="1">Cell membrane</location>
        <topology evidence="1">Multi-pass membrane protein</topology>
    </subcellularLocation>
</comment>
<keyword evidence="3" id="KW-0547">Nucleotide-binding</keyword>
<evidence type="ECO:0000256" key="6">
    <source>
        <dbReference type="ARBA" id="ARBA00023136"/>
    </source>
</evidence>
<evidence type="ECO:0000256" key="4">
    <source>
        <dbReference type="ARBA" id="ARBA00022840"/>
    </source>
</evidence>
<gene>
    <name evidence="10" type="ORF">MUN88_14320</name>
</gene>
<dbReference type="InterPro" id="IPR003593">
    <property type="entry name" value="AAA+_ATPase"/>
</dbReference>
<dbReference type="InterPro" id="IPR011527">
    <property type="entry name" value="ABC1_TM_dom"/>
</dbReference>